<evidence type="ECO:0000313" key="9">
    <source>
        <dbReference type="Proteomes" id="UP000070810"/>
    </source>
</evidence>
<evidence type="ECO:0000313" key="8">
    <source>
        <dbReference type="EMBL" id="KTR81473.1"/>
    </source>
</evidence>
<dbReference type="InterPro" id="IPR011251">
    <property type="entry name" value="Luciferase-like_dom"/>
</dbReference>
<gene>
    <name evidence="8" type="ORF">NS354_12400</name>
</gene>
<dbReference type="EMBL" id="LDRK01000126">
    <property type="protein sequence ID" value="KTR81473.1"/>
    <property type="molecule type" value="Genomic_DNA"/>
</dbReference>
<dbReference type="RefSeq" id="WP_058594759.1">
    <property type="nucleotide sequence ID" value="NZ_LDRK01000126.1"/>
</dbReference>
<evidence type="ECO:0000256" key="1">
    <source>
        <dbReference type="ARBA" id="ARBA00022630"/>
    </source>
</evidence>
<evidence type="ECO:0000256" key="2">
    <source>
        <dbReference type="ARBA" id="ARBA00022643"/>
    </source>
</evidence>
<dbReference type="InterPro" id="IPR016215">
    <property type="entry name" value="NTA_MOA"/>
</dbReference>
<accession>A0A147EAT2</accession>
<feature type="binding site" evidence="6">
    <location>
        <position position="116"/>
    </location>
    <ligand>
        <name>FMN</name>
        <dbReference type="ChEBI" id="CHEBI:58210"/>
    </ligand>
</feature>
<dbReference type="InterPro" id="IPR051260">
    <property type="entry name" value="Diverse_substr_monoxygenases"/>
</dbReference>
<protein>
    <recommendedName>
        <fullName evidence="7">Luciferase-like domain-containing protein</fullName>
    </recommendedName>
</protein>
<comment type="similarity">
    <text evidence="5">Belongs to the NtaA/SnaA/DszA monooxygenase family.</text>
</comment>
<feature type="binding site" evidence="6">
    <location>
        <position position="65"/>
    </location>
    <ligand>
        <name>FMN</name>
        <dbReference type="ChEBI" id="CHEBI:58210"/>
    </ligand>
</feature>
<keyword evidence="9" id="KW-1185">Reference proteome</keyword>
<dbReference type="PATRIC" id="fig|1079994.3.peg.409"/>
<evidence type="ECO:0000256" key="3">
    <source>
        <dbReference type="ARBA" id="ARBA00023002"/>
    </source>
</evidence>
<dbReference type="GO" id="GO:0004497">
    <property type="term" value="F:monooxygenase activity"/>
    <property type="evidence" value="ECO:0007669"/>
    <property type="project" value="UniProtKB-KW"/>
</dbReference>
<evidence type="ECO:0000256" key="5">
    <source>
        <dbReference type="ARBA" id="ARBA00033748"/>
    </source>
</evidence>
<dbReference type="PIRSF" id="PIRSF000337">
    <property type="entry name" value="NTA_MOA"/>
    <property type="match status" value="1"/>
</dbReference>
<dbReference type="AlphaFoldDB" id="A0A147EAT2"/>
<keyword evidence="2 6" id="KW-0288">FMN</keyword>
<sequence length="435" mass="46062">MSSITEPKQTAAPFTVGIALDGAGWHPSAWRDEAARPADLFSPEYWSELVDTAERAGADYVTFEDALRLQGAAEPGPDAPAGSRTLDPARVEGRLDALLTASWLAPRTRSIGLIPTVTTTHTEPFHVATALQTLDHVSGGRAGWQLRFSADRASADAFGRRPAPELDIERVFAGEPEAGLDALITDAADAAEVARRLWDSWEDDAIIRDLETGRFLDRDRVHHIDFEGDGFSVIGPSIVPRSPQGQIVVTLLAHAAPIFDLAARTADVVFITPENEAPAAGASRGKTAADLIAEVREAEAGVDRAALGLHPLRIVADLVVALDSGAEGGADRVARLDRLAGVAAAGDARIEAGPAERIADRIAAWRDAGVDGVRLRPAVLPLDLSLIASELLPLLRARGLANPGASEPTPLRERFGLGVAPNRYAARRAPQEVSA</sequence>
<keyword evidence="3" id="KW-0560">Oxidoreductase</keyword>
<evidence type="ECO:0000256" key="6">
    <source>
        <dbReference type="PIRSR" id="PIRSR000337-1"/>
    </source>
</evidence>
<dbReference type="InterPro" id="IPR036661">
    <property type="entry name" value="Luciferase-like_sf"/>
</dbReference>
<dbReference type="PANTHER" id="PTHR30011">
    <property type="entry name" value="ALKANESULFONATE MONOOXYGENASE-RELATED"/>
    <property type="match status" value="1"/>
</dbReference>
<organism evidence="8 9">
    <name type="scientific">Leucobacter chromiiresistens</name>
    <dbReference type="NCBI Taxonomy" id="1079994"/>
    <lineage>
        <taxon>Bacteria</taxon>
        <taxon>Bacillati</taxon>
        <taxon>Actinomycetota</taxon>
        <taxon>Actinomycetes</taxon>
        <taxon>Micrococcales</taxon>
        <taxon>Microbacteriaceae</taxon>
        <taxon>Leucobacter</taxon>
    </lineage>
</organism>
<keyword evidence="4" id="KW-0503">Monooxygenase</keyword>
<dbReference type="OrthoDB" id="3265338at2"/>
<reference evidence="8 9" key="1">
    <citation type="journal article" date="2016" name="Front. Microbiol.">
        <title>Genomic Resource of Rice Seed Associated Bacteria.</title>
        <authorList>
            <person name="Midha S."/>
            <person name="Bansal K."/>
            <person name="Sharma S."/>
            <person name="Kumar N."/>
            <person name="Patil P.P."/>
            <person name="Chaudhry V."/>
            <person name="Patil P.B."/>
        </authorList>
    </citation>
    <scope>NUCLEOTIDE SEQUENCE [LARGE SCALE GENOMIC DNA]</scope>
    <source>
        <strain evidence="8 9">NS354</strain>
    </source>
</reference>
<comment type="caution">
    <text evidence="8">The sequence shown here is derived from an EMBL/GenBank/DDBJ whole genome shotgun (WGS) entry which is preliminary data.</text>
</comment>
<dbReference type="Gene3D" id="3.20.20.30">
    <property type="entry name" value="Luciferase-like domain"/>
    <property type="match status" value="1"/>
</dbReference>
<evidence type="ECO:0000259" key="7">
    <source>
        <dbReference type="Pfam" id="PF00296"/>
    </source>
</evidence>
<feature type="domain" description="Luciferase-like" evidence="7">
    <location>
        <begin position="34"/>
        <end position="324"/>
    </location>
</feature>
<dbReference type="SUPFAM" id="SSF51679">
    <property type="entry name" value="Bacterial luciferase-like"/>
    <property type="match status" value="1"/>
</dbReference>
<name>A0A147EAT2_9MICO</name>
<proteinExistence type="inferred from homology"/>
<dbReference type="Pfam" id="PF00296">
    <property type="entry name" value="Bac_luciferase"/>
    <property type="match status" value="1"/>
</dbReference>
<keyword evidence="1 6" id="KW-0285">Flavoprotein</keyword>
<dbReference type="Proteomes" id="UP000070810">
    <property type="component" value="Unassembled WGS sequence"/>
</dbReference>
<dbReference type="PANTHER" id="PTHR30011:SF16">
    <property type="entry name" value="C2H2 FINGER DOMAIN TRANSCRIPTION FACTOR (EUROFUNG)-RELATED"/>
    <property type="match status" value="1"/>
</dbReference>
<evidence type="ECO:0000256" key="4">
    <source>
        <dbReference type="ARBA" id="ARBA00023033"/>
    </source>
</evidence>
<dbReference type="GO" id="GO:0016705">
    <property type="term" value="F:oxidoreductase activity, acting on paired donors, with incorporation or reduction of molecular oxygen"/>
    <property type="evidence" value="ECO:0007669"/>
    <property type="project" value="InterPro"/>
</dbReference>